<gene>
    <name evidence="3" type="ORF">MNBD_GAMMA01-67</name>
</gene>
<name>A0A3B0VHI4_9ZZZZ</name>
<evidence type="ECO:0000259" key="2">
    <source>
        <dbReference type="PROSITE" id="PS51755"/>
    </source>
</evidence>
<organism evidence="3">
    <name type="scientific">hydrothermal vent metagenome</name>
    <dbReference type="NCBI Taxonomy" id="652676"/>
    <lineage>
        <taxon>unclassified sequences</taxon>
        <taxon>metagenomes</taxon>
        <taxon>ecological metagenomes</taxon>
    </lineage>
</organism>
<dbReference type="PROSITE" id="PS51755">
    <property type="entry name" value="OMPR_PHOB"/>
    <property type="match status" value="1"/>
</dbReference>
<dbReference type="InterPro" id="IPR036388">
    <property type="entry name" value="WH-like_DNA-bd_sf"/>
</dbReference>
<evidence type="ECO:0000313" key="3">
    <source>
        <dbReference type="EMBL" id="VAW36249.1"/>
    </source>
</evidence>
<dbReference type="Gene3D" id="1.10.10.10">
    <property type="entry name" value="Winged helix-like DNA-binding domain superfamily/Winged helix DNA-binding domain"/>
    <property type="match status" value="1"/>
</dbReference>
<dbReference type="SMART" id="SM00028">
    <property type="entry name" value="TPR"/>
    <property type="match status" value="6"/>
</dbReference>
<proteinExistence type="predicted"/>
<reference evidence="3" key="1">
    <citation type="submission" date="2018-06" db="EMBL/GenBank/DDBJ databases">
        <authorList>
            <person name="Zhirakovskaya E."/>
        </authorList>
    </citation>
    <scope>NUCLEOTIDE SEQUENCE</scope>
</reference>
<feature type="domain" description="OmpR/PhoB-type" evidence="2">
    <location>
        <begin position="1"/>
        <end position="97"/>
    </location>
</feature>
<accession>A0A3B0VHI4</accession>
<dbReference type="GO" id="GO:0003677">
    <property type="term" value="F:DNA binding"/>
    <property type="evidence" value="ECO:0007669"/>
    <property type="project" value="UniProtKB-KW"/>
</dbReference>
<protein>
    <recommendedName>
        <fullName evidence="2">OmpR/PhoB-type domain-containing protein</fullName>
    </recommendedName>
</protein>
<dbReference type="InterPro" id="IPR011990">
    <property type="entry name" value="TPR-like_helical_dom_sf"/>
</dbReference>
<evidence type="ECO:0000256" key="1">
    <source>
        <dbReference type="ARBA" id="ARBA00023125"/>
    </source>
</evidence>
<dbReference type="Pfam" id="PF14559">
    <property type="entry name" value="TPR_19"/>
    <property type="match status" value="1"/>
</dbReference>
<dbReference type="GO" id="GO:0006355">
    <property type="term" value="P:regulation of DNA-templated transcription"/>
    <property type="evidence" value="ECO:0007669"/>
    <property type="project" value="InterPro"/>
</dbReference>
<dbReference type="Gene3D" id="1.25.40.10">
    <property type="entry name" value="Tetratricopeptide repeat domain"/>
    <property type="match status" value="2"/>
</dbReference>
<dbReference type="Pfam" id="PF00486">
    <property type="entry name" value="Trans_reg_C"/>
    <property type="match status" value="1"/>
</dbReference>
<dbReference type="SUPFAM" id="SSF46894">
    <property type="entry name" value="C-terminal effector domain of the bipartite response regulators"/>
    <property type="match status" value="1"/>
</dbReference>
<dbReference type="GO" id="GO:0000160">
    <property type="term" value="P:phosphorelay signal transduction system"/>
    <property type="evidence" value="ECO:0007669"/>
    <property type="project" value="InterPro"/>
</dbReference>
<dbReference type="EMBL" id="UOEW01000136">
    <property type="protein sequence ID" value="VAW36249.1"/>
    <property type="molecule type" value="Genomic_DNA"/>
</dbReference>
<dbReference type="InterPro" id="IPR019734">
    <property type="entry name" value="TPR_rpt"/>
</dbReference>
<dbReference type="InterPro" id="IPR016032">
    <property type="entry name" value="Sig_transdc_resp-reg_C-effctor"/>
</dbReference>
<keyword evidence="1" id="KW-0238">DNA-binding</keyword>
<dbReference type="SMART" id="SM00862">
    <property type="entry name" value="Trans_reg_C"/>
    <property type="match status" value="1"/>
</dbReference>
<dbReference type="AlphaFoldDB" id="A0A3B0VHI4"/>
<dbReference type="InterPro" id="IPR001867">
    <property type="entry name" value="OmpR/PhoB-type_DNA-bd"/>
</dbReference>
<dbReference type="SUPFAM" id="SSF48452">
    <property type="entry name" value="TPR-like"/>
    <property type="match status" value="2"/>
</dbReference>
<sequence>MIHFLDIAVDTSKRSVYKSGKIIQTSSLNFNMLVYFLENPNKVISKEELKEKVWNGRVVSDNTVYKQLKRLKEELLILLSDEELLKTVHGRGVVFAAEIKTTDKEAEFSGDITESKPISIKQSLSLRLLLLLMFLILIFDFFQINSIKQKNVKLTQKVERLAIVYRTDTTQNTAINQQAVAQALGSQMLISDQLNVALEKASFDGETFKQISTNLRQDLGYDHVINMQIVGHEHGVKALVFLRKRDYMFPLKIFEVSGTYELVNQVSRWVLEQLQTGESYAIADMTDSESAFDDYLTALRLEIENKPDLARELFQQVVEKDPEFYQAWIRLASQYRKRGQVEKAFEALEKINLSDASDRLSFQVLSMRAGCYFHLGNLSLASSIQQQAMTYAEKIHDPMIQVVVLVNQSYVYSAMFLFDKARKNLEKALLYVDKKYQKSALANIYTGLFDAYNKNYDITNALHYAELAYQGAQSADNQRLINLALSNLAGALLMSAEFDKAYNKAQKVVDFSDVNEFEPMLDSLALATMVRIDLEYGRFNTARIKLDAWQNKLENIENPPLLIEYLNSEYSYHMGMGNWSKAADFLEKSRVLTQKVEYLNVKIDFAMLQVDYELRIEQANISIEQLEGFDETMPNSPHLYAKAQIWAYNNQLKKAEIQFEQSMLVYQKLGQNYTLIHAINAYLGFMLDQKTPSESVNNWLIKLEALSPPPYPYLKNKALYQSLTGDNNSAAITMQQLKKTANQLWTAEDDRLLLQYSKSLKNLSE</sequence>
<dbReference type="CDD" id="cd00383">
    <property type="entry name" value="trans_reg_C"/>
    <property type="match status" value="1"/>
</dbReference>